<evidence type="ECO:0000313" key="2">
    <source>
        <dbReference type="Proteomes" id="UP000517759"/>
    </source>
</evidence>
<accession>A0A7W6F6L1</accession>
<dbReference type="Proteomes" id="UP000517759">
    <property type="component" value="Unassembled WGS sequence"/>
</dbReference>
<proteinExistence type="predicted"/>
<sequence length="54" mass="5810">MQASALSRLPLAVRDNKSALTDGIVMRSPCLCLASTTARLHPMPASLSRTLRDD</sequence>
<reference evidence="1 2" key="1">
    <citation type="submission" date="2020-08" db="EMBL/GenBank/DDBJ databases">
        <title>Genomic Encyclopedia of Type Strains, Phase IV (KMG-IV): sequencing the most valuable type-strain genomes for metagenomic binning, comparative biology and taxonomic classification.</title>
        <authorList>
            <person name="Goeker M."/>
        </authorList>
    </citation>
    <scope>NUCLEOTIDE SEQUENCE [LARGE SCALE GENOMIC DNA]</scope>
    <source>
        <strain evidence="1 2">DSM 24105</strain>
    </source>
</reference>
<organism evidence="1 2">
    <name type="scientific">Methylobacterium brachythecii</name>
    <dbReference type="NCBI Taxonomy" id="1176177"/>
    <lineage>
        <taxon>Bacteria</taxon>
        <taxon>Pseudomonadati</taxon>
        <taxon>Pseudomonadota</taxon>
        <taxon>Alphaproteobacteria</taxon>
        <taxon>Hyphomicrobiales</taxon>
        <taxon>Methylobacteriaceae</taxon>
        <taxon>Methylobacterium</taxon>
    </lineage>
</organism>
<gene>
    <name evidence="1" type="ORF">GGR33_001945</name>
</gene>
<comment type="caution">
    <text evidence="1">The sequence shown here is derived from an EMBL/GenBank/DDBJ whole genome shotgun (WGS) entry which is preliminary data.</text>
</comment>
<protein>
    <submittedName>
        <fullName evidence="1">Uncharacterized protein</fullName>
    </submittedName>
</protein>
<evidence type="ECO:0000313" key="1">
    <source>
        <dbReference type="EMBL" id="MBB3902450.1"/>
    </source>
</evidence>
<dbReference type="EMBL" id="JACIDN010000003">
    <property type="protein sequence ID" value="MBB3902450.1"/>
    <property type="molecule type" value="Genomic_DNA"/>
</dbReference>
<dbReference type="AlphaFoldDB" id="A0A7W6F6L1"/>
<name>A0A7W6F6L1_9HYPH</name>